<dbReference type="Proteomes" id="UP000299102">
    <property type="component" value="Unassembled WGS sequence"/>
</dbReference>
<dbReference type="EMBL" id="BGZK01001835">
    <property type="protein sequence ID" value="GBP87093.1"/>
    <property type="molecule type" value="Genomic_DNA"/>
</dbReference>
<protein>
    <submittedName>
        <fullName evidence="1">Uncharacterized protein</fullName>
    </submittedName>
</protein>
<reference evidence="1 2" key="1">
    <citation type="journal article" date="2019" name="Commun. Biol.">
        <title>The bagworm genome reveals a unique fibroin gene that provides high tensile strength.</title>
        <authorList>
            <person name="Kono N."/>
            <person name="Nakamura H."/>
            <person name="Ohtoshi R."/>
            <person name="Tomita M."/>
            <person name="Numata K."/>
            <person name="Arakawa K."/>
        </authorList>
    </citation>
    <scope>NUCLEOTIDE SEQUENCE [LARGE SCALE GENOMIC DNA]</scope>
</reference>
<proteinExistence type="predicted"/>
<sequence length="122" mass="14512">MNTNDRAHITIAIIAAHKHSQPETSHLYVASLLDTNLLEEEWTDRGWIGMMEEEWTTGILNHWTKCKRRNCYFMFVFCVNYMINKRRGRQREREREAMARSGLRRTALVKIYERAGPGGRRR</sequence>
<evidence type="ECO:0000313" key="1">
    <source>
        <dbReference type="EMBL" id="GBP87093.1"/>
    </source>
</evidence>
<accession>A0A4C1ZIV2</accession>
<comment type="caution">
    <text evidence="1">The sequence shown here is derived from an EMBL/GenBank/DDBJ whole genome shotgun (WGS) entry which is preliminary data.</text>
</comment>
<gene>
    <name evidence="1" type="ORF">EVAR_66427_1</name>
</gene>
<keyword evidence="2" id="KW-1185">Reference proteome</keyword>
<evidence type="ECO:0000313" key="2">
    <source>
        <dbReference type="Proteomes" id="UP000299102"/>
    </source>
</evidence>
<dbReference type="AlphaFoldDB" id="A0A4C1ZIV2"/>
<organism evidence="1 2">
    <name type="scientific">Eumeta variegata</name>
    <name type="common">Bagworm moth</name>
    <name type="synonym">Eumeta japonica</name>
    <dbReference type="NCBI Taxonomy" id="151549"/>
    <lineage>
        <taxon>Eukaryota</taxon>
        <taxon>Metazoa</taxon>
        <taxon>Ecdysozoa</taxon>
        <taxon>Arthropoda</taxon>
        <taxon>Hexapoda</taxon>
        <taxon>Insecta</taxon>
        <taxon>Pterygota</taxon>
        <taxon>Neoptera</taxon>
        <taxon>Endopterygota</taxon>
        <taxon>Lepidoptera</taxon>
        <taxon>Glossata</taxon>
        <taxon>Ditrysia</taxon>
        <taxon>Tineoidea</taxon>
        <taxon>Psychidae</taxon>
        <taxon>Oiketicinae</taxon>
        <taxon>Eumeta</taxon>
    </lineage>
</organism>
<name>A0A4C1ZIV2_EUMVA</name>